<organism evidence="2 3">
    <name type="scientific">Phytophthora palmivora</name>
    <dbReference type="NCBI Taxonomy" id="4796"/>
    <lineage>
        <taxon>Eukaryota</taxon>
        <taxon>Sar</taxon>
        <taxon>Stramenopiles</taxon>
        <taxon>Oomycota</taxon>
        <taxon>Peronosporomycetes</taxon>
        <taxon>Peronosporales</taxon>
        <taxon>Peronosporaceae</taxon>
        <taxon>Phytophthora</taxon>
    </lineage>
</organism>
<dbReference type="AlphaFoldDB" id="A0A2P4XNG1"/>
<reference evidence="2 3" key="1">
    <citation type="journal article" date="2017" name="Genome Biol. Evol.">
        <title>Phytophthora megakarya and P. palmivora, closely related causal agents of cacao black pod rot, underwent increases in genome sizes and gene numbers by different mechanisms.</title>
        <authorList>
            <person name="Ali S.S."/>
            <person name="Shao J."/>
            <person name="Lary D.J."/>
            <person name="Kronmiller B."/>
            <person name="Shen D."/>
            <person name="Strem M.D."/>
            <person name="Amoako-Attah I."/>
            <person name="Akrofi A.Y."/>
            <person name="Begoude B.A."/>
            <person name="Ten Hoopen G.M."/>
            <person name="Coulibaly K."/>
            <person name="Kebe B.I."/>
            <person name="Melnick R.L."/>
            <person name="Guiltinan M.J."/>
            <person name="Tyler B.M."/>
            <person name="Meinhardt L.W."/>
            <person name="Bailey B.A."/>
        </authorList>
    </citation>
    <scope>NUCLEOTIDE SEQUENCE [LARGE SCALE GENOMIC DNA]</scope>
    <source>
        <strain evidence="3">sbr112.9</strain>
    </source>
</reference>
<keyword evidence="3" id="KW-1185">Reference proteome</keyword>
<accession>A0A2P4XNG1</accession>
<feature type="compositionally biased region" description="Basic and acidic residues" evidence="1">
    <location>
        <begin position="259"/>
        <end position="276"/>
    </location>
</feature>
<feature type="region of interest" description="Disordered" evidence="1">
    <location>
        <begin position="388"/>
        <end position="410"/>
    </location>
</feature>
<protein>
    <submittedName>
        <fullName evidence="2">Uncharacterized protein</fullName>
    </submittedName>
</protein>
<dbReference type="OrthoDB" id="127369at2759"/>
<name>A0A2P4XNG1_9STRA</name>
<feature type="region of interest" description="Disordered" evidence="1">
    <location>
        <begin position="229"/>
        <end position="276"/>
    </location>
</feature>
<comment type="caution">
    <text evidence="2">The sequence shown here is derived from an EMBL/GenBank/DDBJ whole genome shotgun (WGS) entry which is preliminary data.</text>
</comment>
<evidence type="ECO:0000313" key="3">
    <source>
        <dbReference type="Proteomes" id="UP000237271"/>
    </source>
</evidence>
<gene>
    <name evidence="2" type="ORF">PHPALM_16949</name>
</gene>
<dbReference type="Proteomes" id="UP000237271">
    <property type="component" value="Unassembled WGS sequence"/>
</dbReference>
<dbReference type="EMBL" id="NCKW01009475">
    <property type="protein sequence ID" value="POM67105.1"/>
    <property type="molecule type" value="Genomic_DNA"/>
</dbReference>
<sequence>MDAKASGFKRILVRLDEGTRRKYCSRALEEDLQRVKSQMRACGAAMAETKQVDDATRKLHSSQRAVVSNELLSSLETLLKEIETSTNTLIGGRKPQNGKLNVAKVENEVKEEVAEDSTHQEAKMLVKKIVVTKELEKAVSEIRQLERLMPVIKNLDEKKKKWWMKHVQKVVEHAVGLVKGGNMVDRRLGRLDKTLKKIGVKCPELKEWNMNMQKQIAVRQGVEPAAVSKSKKKRAIALPDDDETTMSSGASSVKSKKAKSSDTNKEKKGESTDKSRALLQRCSREVRTLRDKFELGAYDVNLSRMVTIVDSLSSGLEHSEVVSLTTTLFTLVETVEKVVHQGKRKDRLVCLESVLGVVLGSSKLQLTARRRTMVEEYANNCRQSLEQLNRQSDSSNQPDASNTIEQASSQNSVLAATRNDAARAKGGAYPKSHVRFG</sequence>
<evidence type="ECO:0000256" key="1">
    <source>
        <dbReference type="SAM" id="MobiDB-lite"/>
    </source>
</evidence>
<evidence type="ECO:0000313" key="2">
    <source>
        <dbReference type="EMBL" id="POM67105.1"/>
    </source>
</evidence>
<proteinExistence type="predicted"/>